<protein>
    <submittedName>
        <fullName evidence="3">Conjugal transfer protein</fullName>
    </submittedName>
</protein>
<evidence type="ECO:0000313" key="3">
    <source>
        <dbReference type="EMBL" id="MBC1500015.1"/>
    </source>
</evidence>
<comment type="caution">
    <text evidence="3">The sequence shown here is derived from an EMBL/GenBank/DDBJ whole genome shotgun (WGS) entry which is preliminary data.</text>
</comment>
<sequence>MFKKKNEEQQVTKDSKDGFFQGIKKEKPKKKALKKDKSKLIATLIWLMMGSLLCVSVFSIWYSNKAQRIGEPKVNVESDAKATPVVNETEANYYVAGFISDYMNVPKNVEALQARQDKLTTFMVTNTNSTPFDFGTTVGLGSRVFVDSHLRNAKQTKDGVLLTYKVSYKNVITEQKEVIKEVPDGKSKKKIKTMVPTDRVENKVGFLNIHVVGNKKGLAIKDLPYWSMDKALQATIELDKKTETPYRGEDVEKITDFVTTFFTKYTTSSAEDMAYMMAEPESLANAFVFDSVDQLEIVEKGGVITVTGRLLMQDATTKIPIHEGFTLSLEKRDSNYYVLELKHEEDFE</sequence>
<keyword evidence="2" id="KW-0472">Membrane</keyword>
<feature type="region of interest" description="Disordered" evidence="1">
    <location>
        <begin position="1"/>
        <end position="23"/>
    </location>
</feature>
<dbReference type="CDD" id="cd16428">
    <property type="entry name" value="TcpC_C"/>
    <property type="match status" value="1"/>
</dbReference>
<accession>A0A841Z443</accession>
<keyword evidence="2" id="KW-1133">Transmembrane helix</keyword>
<feature type="transmembrane region" description="Helical" evidence="2">
    <location>
        <begin position="40"/>
        <end position="62"/>
    </location>
</feature>
<dbReference type="Proteomes" id="UP000564536">
    <property type="component" value="Unassembled WGS sequence"/>
</dbReference>
<evidence type="ECO:0000256" key="2">
    <source>
        <dbReference type="SAM" id="Phobius"/>
    </source>
</evidence>
<evidence type="ECO:0000256" key="1">
    <source>
        <dbReference type="SAM" id="MobiDB-lite"/>
    </source>
</evidence>
<dbReference type="CDD" id="cd16386">
    <property type="entry name" value="TcpC_N"/>
    <property type="match status" value="1"/>
</dbReference>
<reference evidence="3 4" key="1">
    <citation type="submission" date="2020-03" db="EMBL/GenBank/DDBJ databases">
        <title>Soil Listeria distribution.</title>
        <authorList>
            <person name="Liao J."/>
            <person name="Wiedmann M."/>
        </authorList>
    </citation>
    <scope>NUCLEOTIDE SEQUENCE [LARGE SCALE GENOMIC DNA]</scope>
    <source>
        <strain evidence="3 4">FSL L7-1523</strain>
    </source>
</reference>
<gene>
    <name evidence="3" type="ORF">HB943_05315</name>
</gene>
<dbReference type="InterPro" id="IPR035628">
    <property type="entry name" value="TcpC_C"/>
</dbReference>
<dbReference type="InterPro" id="IPR024735">
    <property type="entry name" value="TcpC"/>
</dbReference>
<keyword evidence="2" id="KW-0812">Transmembrane</keyword>
<organism evidence="3 4">
    <name type="scientific">Listeria weihenstephanensis</name>
    <dbReference type="NCBI Taxonomy" id="1006155"/>
    <lineage>
        <taxon>Bacteria</taxon>
        <taxon>Bacillati</taxon>
        <taxon>Bacillota</taxon>
        <taxon>Bacilli</taxon>
        <taxon>Bacillales</taxon>
        <taxon>Listeriaceae</taxon>
        <taxon>Listeria</taxon>
    </lineage>
</organism>
<dbReference type="Gene3D" id="3.10.450.540">
    <property type="match status" value="1"/>
</dbReference>
<dbReference type="RefSeq" id="WP_185425084.1">
    <property type="nucleotide sequence ID" value="NZ_JAARRL010000006.1"/>
</dbReference>
<dbReference type="AlphaFoldDB" id="A0A841Z443"/>
<dbReference type="EMBL" id="JAARRL010000006">
    <property type="protein sequence ID" value="MBC1500015.1"/>
    <property type="molecule type" value="Genomic_DNA"/>
</dbReference>
<dbReference type="Pfam" id="PF12642">
    <property type="entry name" value="TpcC"/>
    <property type="match status" value="1"/>
</dbReference>
<name>A0A841Z443_9LIST</name>
<evidence type="ECO:0000313" key="4">
    <source>
        <dbReference type="Proteomes" id="UP000564536"/>
    </source>
</evidence>
<proteinExistence type="predicted"/>
<feature type="compositionally biased region" description="Basic and acidic residues" evidence="1">
    <location>
        <begin position="1"/>
        <end position="17"/>
    </location>
</feature>